<dbReference type="FunFam" id="3.40.50.300:FF:000382">
    <property type="entry name" value="Lon protease homolog 2, peroxisomal"/>
    <property type="match status" value="1"/>
</dbReference>
<feature type="domain" description="Lon proteolytic" evidence="12">
    <location>
        <begin position="616"/>
        <end position="796"/>
    </location>
</feature>
<keyword evidence="4 6" id="KW-0720">Serine protease</keyword>
<dbReference type="Gene3D" id="3.30.230.10">
    <property type="match status" value="1"/>
</dbReference>
<dbReference type="GO" id="GO:0030163">
    <property type="term" value="P:protein catabolic process"/>
    <property type="evidence" value="ECO:0007669"/>
    <property type="project" value="InterPro"/>
</dbReference>
<dbReference type="PROSITE" id="PS01046">
    <property type="entry name" value="LON_SER"/>
    <property type="match status" value="1"/>
</dbReference>
<reference evidence="14 15" key="1">
    <citation type="journal article" date="2023" name="BMC Biol.">
        <title>The compact genome of the sponge Oopsacas minuta (Hexactinellida) is lacking key metazoan core genes.</title>
        <authorList>
            <person name="Santini S."/>
            <person name="Schenkelaars Q."/>
            <person name="Jourda C."/>
            <person name="Duchesne M."/>
            <person name="Belahbib H."/>
            <person name="Rocher C."/>
            <person name="Selva M."/>
            <person name="Riesgo A."/>
            <person name="Vervoort M."/>
            <person name="Leys S.P."/>
            <person name="Kodjabachian L."/>
            <person name="Le Bivic A."/>
            <person name="Borchiellini C."/>
            <person name="Claverie J.M."/>
            <person name="Renard E."/>
        </authorList>
    </citation>
    <scope>NUCLEOTIDE SEQUENCE [LARGE SCALE GENOMIC DNA]</scope>
    <source>
        <strain evidence="14">SPO-2</strain>
    </source>
</reference>
<evidence type="ECO:0000259" key="12">
    <source>
        <dbReference type="PROSITE" id="PS51786"/>
    </source>
</evidence>
<dbReference type="Pfam" id="PF00004">
    <property type="entry name" value="AAA"/>
    <property type="match status" value="1"/>
</dbReference>
<evidence type="ECO:0000256" key="11">
    <source>
        <dbReference type="RuleBase" id="RU000592"/>
    </source>
</evidence>
<dbReference type="AlphaFoldDB" id="A0AAV7JV93"/>
<evidence type="ECO:0000256" key="3">
    <source>
        <dbReference type="ARBA" id="ARBA00022801"/>
    </source>
</evidence>
<evidence type="ECO:0000313" key="15">
    <source>
        <dbReference type="Proteomes" id="UP001165289"/>
    </source>
</evidence>
<dbReference type="InterPro" id="IPR020568">
    <property type="entry name" value="Ribosomal_Su5_D2-typ_SF"/>
</dbReference>
<dbReference type="InterPro" id="IPR054594">
    <property type="entry name" value="Lon_lid"/>
</dbReference>
<dbReference type="SUPFAM" id="SSF54211">
    <property type="entry name" value="Ribosomal protein S5 domain 2-like"/>
    <property type="match status" value="1"/>
</dbReference>
<gene>
    <name evidence="14" type="ORF">LOD99_4361</name>
</gene>
<sequence length="804" mass="90482">MSFNLFQFGEEAPVLIIKEFIILPVAFGRLTLNYGKNTGESITLIEKEFWNDDNWMNKILIVLPLTADEFDRFQTSDMKKKRLVVENQIGTSVKINKLLARSNPKPHFQIFMTGLGRIRVKSLRHVGEYYKVRYNHEDPKLDVNNLPNSVKQFQTEAQKFIKSIRTTLSSRTSRQLYTTIRATPPELYPDLLASFLELDFSDKLDLLRAIELEKRFQIFINIYQKKAQLIPHEKRSTDNFPLTVLRKYGNFDDIDNFSRQPSPTKQPRDVMSKLRDRLEAGNLPPHAREAAEMELLKLEKIQSHNPEYHVSLRYLEFLLDLPWSKSTKDSVDVKKARLDLDADHYGMDKLKKRILEYLAVQSLKNDLRGPILCFVGPPGVGKTSIAKAIADTLGRKFHRISLGGVADQAEIRGHRRTYIGSLPGRILQGIKSVGVNNPVILLDEVDKLNRGVQGDPAGALLEVLDPEQNHSFVDHYLGITFDLSTVLFICTVNMTHTIPPALRDRLELIEVPGYTQEEKVEIAQRYLIPKQLKKHGLETQHLNIPSNSTQILIANYTREAGVRELERQIATVCRAVAVRIAEARVDESVETFNLDSVAIEEILGPTIFEHDIAERVSRPGTATGLAWTSFGGEILFVEVSKMNGSGKLTLTGNLGDVMKESAQLALNWIKSNLASYRLEWEPSTTDIHIHFPAGAVGKDGPSAGVTILTAIVSLLSKQPVEPDLAMTGEITLRGMVLPVGGIKEKVLGAHRAGIKKVMMPSKNRKSLFEIPKSLQSQIQFVFVSNIPEVIQIAFNGRVKPISKL</sequence>
<dbReference type="InterPro" id="IPR003593">
    <property type="entry name" value="AAA+_ATPase"/>
</dbReference>
<keyword evidence="2 6" id="KW-0547">Nucleotide-binding</keyword>
<dbReference type="GO" id="GO:0006508">
    <property type="term" value="P:proteolysis"/>
    <property type="evidence" value="ECO:0007669"/>
    <property type="project" value="UniProtKB-KW"/>
</dbReference>
<dbReference type="EC" id="3.4.21.-" evidence="6 11"/>
<evidence type="ECO:0000259" key="13">
    <source>
        <dbReference type="PROSITE" id="PS51787"/>
    </source>
</evidence>
<feature type="active site" evidence="7 9">
    <location>
        <position position="745"/>
    </location>
</feature>
<feature type="active site" evidence="7 9">
    <location>
        <position position="702"/>
    </location>
</feature>
<feature type="domain" description="Lon N-terminal" evidence="13">
    <location>
        <begin position="12"/>
        <end position="227"/>
    </location>
</feature>
<dbReference type="NCBIfam" id="TIGR00763">
    <property type="entry name" value="lon"/>
    <property type="match status" value="1"/>
</dbReference>
<dbReference type="InterPro" id="IPR008269">
    <property type="entry name" value="Lon_proteolytic"/>
</dbReference>
<keyword evidence="3 6" id="KW-0378">Hydrolase</keyword>
<dbReference type="Pfam" id="PF02190">
    <property type="entry name" value="LON_substr_bdg"/>
    <property type="match status" value="1"/>
</dbReference>
<keyword evidence="5 6" id="KW-0067">ATP-binding</keyword>
<evidence type="ECO:0000256" key="5">
    <source>
        <dbReference type="ARBA" id="ARBA00022840"/>
    </source>
</evidence>
<evidence type="ECO:0000256" key="1">
    <source>
        <dbReference type="ARBA" id="ARBA00022670"/>
    </source>
</evidence>
<dbReference type="PIRSF" id="PIRSF001174">
    <property type="entry name" value="Lon_proteas"/>
    <property type="match status" value="1"/>
</dbReference>
<dbReference type="PRINTS" id="PR00830">
    <property type="entry name" value="ENDOLAPTASE"/>
</dbReference>
<dbReference type="GO" id="GO:0004176">
    <property type="term" value="F:ATP-dependent peptidase activity"/>
    <property type="evidence" value="ECO:0007669"/>
    <property type="project" value="UniProtKB-UniRule"/>
</dbReference>
<dbReference type="Proteomes" id="UP001165289">
    <property type="component" value="Unassembled WGS sequence"/>
</dbReference>
<dbReference type="InterPro" id="IPR027417">
    <property type="entry name" value="P-loop_NTPase"/>
</dbReference>
<dbReference type="CDD" id="cd19500">
    <property type="entry name" value="RecA-like_Lon"/>
    <property type="match status" value="1"/>
</dbReference>
<comment type="similarity">
    <text evidence="6 9 10">Belongs to the peptidase S16 family.</text>
</comment>
<evidence type="ECO:0000256" key="10">
    <source>
        <dbReference type="RuleBase" id="RU000591"/>
    </source>
</evidence>
<dbReference type="SMART" id="SM00382">
    <property type="entry name" value="AAA"/>
    <property type="match status" value="1"/>
</dbReference>
<evidence type="ECO:0000313" key="14">
    <source>
        <dbReference type="EMBL" id="KAI6652576.1"/>
    </source>
</evidence>
<dbReference type="Pfam" id="PF22667">
    <property type="entry name" value="Lon_lid"/>
    <property type="match status" value="1"/>
</dbReference>
<dbReference type="GO" id="GO:0004252">
    <property type="term" value="F:serine-type endopeptidase activity"/>
    <property type="evidence" value="ECO:0007669"/>
    <property type="project" value="UniProtKB-UniRule"/>
</dbReference>
<evidence type="ECO:0000256" key="7">
    <source>
        <dbReference type="PIRSR" id="PIRSR001174-1"/>
    </source>
</evidence>
<dbReference type="InterPro" id="IPR003959">
    <property type="entry name" value="ATPase_AAA_core"/>
</dbReference>
<dbReference type="PROSITE" id="PS51786">
    <property type="entry name" value="LON_PROTEOLYTIC"/>
    <property type="match status" value="1"/>
</dbReference>
<dbReference type="Gene3D" id="3.40.50.300">
    <property type="entry name" value="P-loop containing nucleotide triphosphate hydrolases"/>
    <property type="match status" value="1"/>
</dbReference>
<evidence type="ECO:0000256" key="6">
    <source>
        <dbReference type="PIRNR" id="PIRNR001174"/>
    </source>
</evidence>
<name>A0AAV7JV93_9METZ</name>
<dbReference type="PROSITE" id="PS51787">
    <property type="entry name" value="LON_N"/>
    <property type="match status" value="1"/>
</dbReference>
<evidence type="ECO:0000256" key="4">
    <source>
        <dbReference type="ARBA" id="ARBA00022825"/>
    </source>
</evidence>
<dbReference type="InterPro" id="IPR027065">
    <property type="entry name" value="Lon_Prtase"/>
</dbReference>
<keyword evidence="15" id="KW-1185">Reference proteome</keyword>
<dbReference type="EMBL" id="JAKMXF010000298">
    <property type="protein sequence ID" value="KAI6652576.1"/>
    <property type="molecule type" value="Genomic_DNA"/>
</dbReference>
<dbReference type="InterPro" id="IPR008268">
    <property type="entry name" value="Peptidase_S16_AS"/>
</dbReference>
<organism evidence="14 15">
    <name type="scientific">Oopsacas minuta</name>
    <dbReference type="NCBI Taxonomy" id="111878"/>
    <lineage>
        <taxon>Eukaryota</taxon>
        <taxon>Metazoa</taxon>
        <taxon>Porifera</taxon>
        <taxon>Hexactinellida</taxon>
        <taxon>Hexasterophora</taxon>
        <taxon>Lyssacinosida</taxon>
        <taxon>Leucopsacidae</taxon>
        <taxon>Oopsacas</taxon>
    </lineage>
</organism>
<evidence type="ECO:0000256" key="9">
    <source>
        <dbReference type="PROSITE-ProRule" id="PRU01122"/>
    </source>
</evidence>
<evidence type="ECO:0000256" key="8">
    <source>
        <dbReference type="PIRSR" id="PIRSR001174-2"/>
    </source>
</evidence>
<dbReference type="GO" id="GO:0016887">
    <property type="term" value="F:ATP hydrolysis activity"/>
    <property type="evidence" value="ECO:0007669"/>
    <property type="project" value="InterPro"/>
</dbReference>
<dbReference type="InterPro" id="IPR014721">
    <property type="entry name" value="Ribsml_uS5_D2-typ_fold_subgr"/>
</dbReference>
<dbReference type="InterPro" id="IPR003111">
    <property type="entry name" value="Lon_prtase_N"/>
</dbReference>
<protein>
    <recommendedName>
        <fullName evidence="6 11">Lon protease homolog</fullName>
        <ecNumber evidence="6 11">3.4.21.-</ecNumber>
    </recommendedName>
</protein>
<keyword evidence="1 6" id="KW-0645">Protease</keyword>
<dbReference type="Gene3D" id="1.10.8.60">
    <property type="match status" value="1"/>
</dbReference>
<dbReference type="Pfam" id="PF05362">
    <property type="entry name" value="Lon_C"/>
    <property type="match status" value="1"/>
</dbReference>
<proteinExistence type="inferred from homology"/>
<dbReference type="FunFam" id="3.30.230.10:FF:000019">
    <property type="entry name" value="Lon protease homolog 2, peroxisomal"/>
    <property type="match status" value="1"/>
</dbReference>
<dbReference type="GO" id="GO:0005524">
    <property type="term" value="F:ATP binding"/>
    <property type="evidence" value="ECO:0007669"/>
    <property type="project" value="UniProtKB-KW"/>
</dbReference>
<dbReference type="PANTHER" id="PTHR10046">
    <property type="entry name" value="ATP DEPENDENT LON PROTEASE FAMILY MEMBER"/>
    <property type="match status" value="1"/>
</dbReference>
<dbReference type="Gene3D" id="1.20.5.5270">
    <property type="match status" value="1"/>
</dbReference>
<feature type="binding site" evidence="8">
    <location>
        <begin position="376"/>
        <end position="383"/>
    </location>
    <ligand>
        <name>ATP</name>
        <dbReference type="ChEBI" id="CHEBI:30616"/>
    </ligand>
</feature>
<dbReference type="SUPFAM" id="SSF52540">
    <property type="entry name" value="P-loop containing nucleoside triphosphate hydrolases"/>
    <property type="match status" value="1"/>
</dbReference>
<accession>A0AAV7JV93</accession>
<evidence type="ECO:0000256" key="2">
    <source>
        <dbReference type="ARBA" id="ARBA00022741"/>
    </source>
</evidence>
<dbReference type="InterPro" id="IPR004815">
    <property type="entry name" value="Lon_bac/euk-typ"/>
</dbReference>
<comment type="caution">
    <text evidence="14">The sequence shown here is derived from an EMBL/GenBank/DDBJ whole genome shotgun (WGS) entry which is preliminary data.</text>
</comment>